<feature type="transmembrane region" description="Helical" evidence="8">
    <location>
        <begin position="210"/>
        <end position="232"/>
    </location>
</feature>
<feature type="transmembrane region" description="Helical" evidence="8">
    <location>
        <begin position="21"/>
        <end position="41"/>
    </location>
</feature>
<dbReference type="Gene3D" id="1.10.3470.10">
    <property type="entry name" value="ABC transporter involved in vitamin B12 uptake, BtuC"/>
    <property type="match status" value="1"/>
</dbReference>
<dbReference type="GO" id="GO:0022857">
    <property type="term" value="F:transmembrane transporter activity"/>
    <property type="evidence" value="ECO:0007669"/>
    <property type="project" value="InterPro"/>
</dbReference>
<evidence type="ECO:0000256" key="3">
    <source>
        <dbReference type="ARBA" id="ARBA00022448"/>
    </source>
</evidence>
<dbReference type="PANTHER" id="PTHR30472:SF70">
    <property type="entry name" value="MOLYBDATE IMPORT SYSTEM PERMEASE PROTEIN MOLB"/>
    <property type="match status" value="1"/>
</dbReference>
<evidence type="ECO:0000256" key="1">
    <source>
        <dbReference type="ARBA" id="ARBA00004651"/>
    </source>
</evidence>
<feature type="transmembrane region" description="Helical" evidence="8">
    <location>
        <begin position="258"/>
        <end position="285"/>
    </location>
</feature>
<dbReference type="EMBL" id="PVXQ01000050">
    <property type="protein sequence ID" value="PRR80000.1"/>
    <property type="molecule type" value="Genomic_DNA"/>
</dbReference>
<evidence type="ECO:0000256" key="7">
    <source>
        <dbReference type="ARBA" id="ARBA00023136"/>
    </source>
</evidence>
<dbReference type="SUPFAM" id="SSF81345">
    <property type="entry name" value="ABC transporter involved in vitamin B12 uptake, BtuC"/>
    <property type="match status" value="1"/>
</dbReference>
<comment type="subcellular location">
    <subcellularLocation>
        <location evidence="1">Cell membrane</location>
        <topology evidence="1">Multi-pass membrane protein</topology>
    </subcellularLocation>
</comment>
<dbReference type="PANTHER" id="PTHR30472">
    <property type="entry name" value="FERRIC ENTEROBACTIN TRANSPORT SYSTEM PERMEASE PROTEIN"/>
    <property type="match status" value="1"/>
</dbReference>
<dbReference type="GO" id="GO:0033214">
    <property type="term" value="P:siderophore-iron import into cell"/>
    <property type="evidence" value="ECO:0007669"/>
    <property type="project" value="TreeGrafter"/>
</dbReference>
<dbReference type="GO" id="GO:0005886">
    <property type="term" value="C:plasma membrane"/>
    <property type="evidence" value="ECO:0007669"/>
    <property type="project" value="UniProtKB-SubCell"/>
</dbReference>
<dbReference type="RefSeq" id="WP_242980744.1">
    <property type="nucleotide sequence ID" value="NZ_PVXQ01000050.1"/>
</dbReference>
<dbReference type="InterPro" id="IPR037294">
    <property type="entry name" value="ABC_BtuC-like"/>
</dbReference>
<keyword evidence="6 8" id="KW-1133">Transmembrane helix</keyword>
<name>A0A2T0B7Y4_9CLOT</name>
<dbReference type="AlphaFoldDB" id="A0A2T0B7Y4"/>
<evidence type="ECO:0000256" key="4">
    <source>
        <dbReference type="ARBA" id="ARBA00022475"/>
    </source>
</evidence>
<evidence type="ECO:0000256" key="8">
    <source>
        <dbReference type="SAM" id="Phobius"/>
    </source>
</evidence>
<sequence length="353" mass="38104">MDTCSATKEIFKSKRKINRGRLIVVILIILPIVTFIISTTFGRYSITIQDLITLIICKIKGVESNLPSNIETVFFNVRLPRIIAAMLIGAALSIAGASYQGVFKNPMVSPDILGASAGAGFGAALGILFSFSIVGIQISSFIFGIVAVSLTYLISSIIGKKSNTILTLILSGMVISTLFQSFLSLIKYVADPTSKLPAITFWLMGSLSSINIKDLILLIFPILLGVIPLILLRWKLNVLSFGEEEAKSMGIDTSKIRFIVILASTIMVSAVVSVSGMIGWIGLVIPHLSRMLVGPNYKKLIPTSMVIGACFLLCVDNLSRSLFSMELPIGILTSIIGAPFFIYLLMSGKKGWA</sequence>
<dbReference type="FunFam" id="1.10.3470.10:FF:000001">
    <property type="entry name" value="Vitamin B12 ABC transporter permease BtuC"/>
    <property type="match status" value="1"/>
</dbReference>
<comment type="caution">
    <text evidence="9">The sequence shown here is derived from an EMBL/GenBank/DDBJ whole genome shotgun (WGS) entry which is preliminary data.</text>
</comment>
<evidence type="ECO:0000313" key="9">
    <source>
        <dbReference type="EMBL" id="PRR80000.1"/>
    </source>
</evidence>
<keyword evidence="7 8" id="KW-0472">Membrane</keyword>
<keyword evidence="4" id="KW-1003">Cell membrane</keyword>
<feature type="transmembrane region" description="Helical" evidence="8">
    <location>
        <begin position="112"/>
        <end position="134"/>
    </location>
</feature>
<dbReference type="Pfam" id="PF01032">
    <property type="entry name" value="FecCD"/>
    <property type="match status" value="1"/>
</dbReference>
<feature type="transmembrane region" description="Helical" evidence="8">
    <location>
        <begin position="140"/>
        <end position="158"/>
    </location>
</feature>
<keyword evidence="10" id="KW-1185">Reference proteome</keyword>
<feature type="transmembrane region" description="Helical" evidence="8">
    <location>
        <begin position="297"/>
        <end position="315"/>
    </location>
</feature>
<gene>
    <name evidence="9" type="ORF">CLVI_31390</name>
</gene>
<dbReference type="InterPro" id="IPR000522">
    <property type="entry name" value="ABC_transptr_permease_BtuC"/>
</dbReference>
<proteinExistence type="inferred from homology"/>
<evidence type="ECO:0000256" key="2">
    <source>
        <dbReference type="ARBA" id="ARBA00007935"/>
    </source>
</evidence>
<comment type="similarity">
    <text evidence="2">Belongs to the binding-protein-dependent transport system permease family. FecCD subfamily.</text>
</comment>
<reference evidence="9 10" key="1">
    <citation type="submission" date="2018-03" db="EMBL/GenBank/DDBJ databases">
        <title>Genome sequence of Clostridium vincentii DSM 10228.</title>
        <authorList>
            <person name="Poehlein A."/>
            <person name="Daniel R."/>
        </authorList>
    </citation>
    <scope>NUCLEOTIDE SEQUENCE [LARGE SCALE GENOMIC DNA]</scope>
    <source>
        <strain evidence="9 10">DSM 10228</strain>
    </source>
</reference>
<keyword evidence="3" id="KW-0813">Transport</keyword>
<evidence type="ECO:0000256" key="6">
    <source>
        <dbReference type="ARBA" id="ARBA00022989"/>
    </source>
</evidence>
<keyword evidence="5 8" id="KW-0812">Transmembrane</keyword>
<accession>A0A2T0B7Y4</accession>
<protein>
    <submittedName>
        <fullName evidence="9">Putative ABC transporter permease protein</fullName>
    </submittedName>
</protein>
<feature type="transmembrane region" description="Helical" evidence="8">
    <location>
        <begin position="165"/>
        <end position="190"/>
    </location>
</feature>
<organism evidence="9 10">
    <name type="scientific">Clostridium vincentii</name>
    <dbReference type="NCBI Taxonomy" id="52704"/>
    <lineage>
        <taxon>Bacteria</taxon>
        <taxon>Bacillati</taxon>
        <taxon>Bacillota</taxon>
        <taxon>Clostridia</taxon>
        <taxon>Eubacteriales</taxon>
        <taxon>Clostridiaceae</taxon>
        <taxon>Clostridium</taxon>
    </lineage>
</organism>
<feature type="transmembrane region" description="Helical" evidence="8">
    <location>
        <begin position="327"/>
        <end position="346"/>
    </location>
</feature>
<evidence type="ECO:0000313" key="10">
    <source>
        <dbReference type="Proteomes" id="UP000239471"/>
    </source>
</evidence>
<dbReference type="Proteomes" id="UP000239471">
    <property type="component" value="Unassembled WGS sequence"/>
</dbReference>
<feature type="transmembrane region" description="Helical" evidence="8">
    <location>
        <begin position="82"/>
        <end position="100"/>
    </location>
</feature>
<dbReference type="CDD" id="cd06550">
    <property type="entry name" value="TM_ABC_iron-siderophores_like"/>
    <property type="match status" value="1"/>
</dbReference>
<evidence type="ECO:0000256" key="5">
    <source>
        <dbReference type="ARBA" id="ARBA00022692"/>
    </source>
</evidence>